<evidence type="ECO:0000256" key="1">
    <source>
        <dbReference type="ARBA" id="ARBA00004123"/>
    </source>
</evidence>
<dbReference type="AlphaFoldDB" id="A0A4P9ZQD8"/>
<evidence type="ECO:0000313" key="9">
    <source>
        <dbReference type="Proteomes" id="UP000268162"/>
    </source>
</evidence>
<protein>
    <submittedName>
        <fullName evidence="8">Homeodomain-like protein</fullName>
    </submittedName>
</protein>
<dbReference type="PROSITE" id="PS00027">
    <property type="entry name" value="HOMEOBOX_1"/>
    <property type="match status" value="1"/>
</dbReference>
<dbReference type="Proteomes" id="UP000268162">
    <property type="component" value="Unassembled WGS sequence"/>
</dbReference>
<evidence type="ECO:0000256" key="6">
    <source>
        <dbReference type="RuleBase" id="RU000682"/>
    </source>
</evidence>
<keyword evidence="3 5" id="KW-0371">Homeobox</keyword>
<dbReference type="Gene3D" id="1.10.10.60">
    <property type="entry name" value="Homeodomain-like"/>
    <property type="match status" value="1"/>
</dbReference>
<feature type="DNA-binding region" description="Homeobox" evidence="5">
    <location>
        <begin position="8"/>
        <end position="64"/>
    </location>
</feature>
<dbReference type="GO" id="GO:0005634">
    <property type="term" value="C:nucleus"/>
    <property type="evidence" value="ECO:0007669"/>
    <property type="project" value="UniProtKB-SubCell"/>
</dbReference>
<comment type="subcellular location">
    <subcellularLocation>
        <location evidence="1 5 6">Nucleus</location>
    </subcellularLocation>
</comment>
<dbReference type="PROSITE" id="PS50071">
    <property type="entry name" value="HOMEOBOX_2"/>
    <property type="match status" value="1"/>
</dbReference>
<dbReference type="EMBL" id="ML003049">
    <property type="protein sequence ID" value="RKP34842.1"/>
    <property type="molecule type" value="Genomic_DNA"/>
</dbReference>
<dbReference type="GO" id="GO:0000978">
    <property type="term" value="F:RNA polymerase II cis-regulatory region sequence-specific DNA binding"/>
    <property type="evidence" value="ECO:0007669"/>
    <property type="project" value="TreeGrafter"/>
</dbReference>
<evidence type="ECO:0000256" key="5">
    <source>
        <dbReference type="PROSITE-ProRule" id="PRU00108"/>
    </source>
</evidence>
<reference evidence="9" key="1">
    <citation type="journal article" date="2018" name="Nat. Microbiol.">
        <title>Leveraging single-cell genomics to expand the fungal tree of life.</title>
        <authorList>
            <person name="Ahrendt S.R."/>
            <person name="Quandt C.A."/>
            <person name="Ciobanu D."/>
            <person name="Clum A."/>
            <person name="Salamov A."/>
            <person name="Andreopoulos B."/>
            <person name="Cheng J.F."/>
            <person name="Woyke T."/>
            <person name="Pelin A."/>
            <person name="Henrissat B."/>
            <person name="Reynolds N.K."/>
            <person name="Benny G.L."/>
            <person name="Smith M.E."/>
            <person name="James T.Y."/>
            <person name="Grigoriev I.V."/>
        </authorList>
    </citation>
    <scope>NUCLEOTIDE SEQUENCE [LARGE SCALE GENOMIC DNA]</scope>
    <source>
        <strain evidence="9">RSA 468</strain>
    </source>
</reference>
<organism evidence="8 9">
    <name type="scientific">Dimargaris cristalligena</name>
    <dbReference type="NCBI Taxonomy" id="215637"/>
    <lineage>
        <taxon>Eukaryota</taxon>
        <taxon>Fungi</taxon>
        <taxon>Fungi incertae sedis</taxon>
        <taxon>Zoopagomycota</taxon>
        <taxon>Kickxellomycotina</taxon>
        <taxon>Dimargaritomycetes</taxon>
        <taxon>Dimargaritales</taxon>
        <taxon>Dimargaritaceae</taxon>
        <taxon>Dimargaris</taxon>
    </lineage>
</organism>
<sequence length="80" mass="9572">LNFVLKAKRKRATPEQVHVLNQVFEQTYFPSTEVRRQLALQLSMTPRTVQIWFQNKRQALRTRNKTQGHFHPHHRNPPTS</sequence>
<evidence type="ECO:0000256" key="4">
    <source>
        <dbReference type="ARBA" id="ARBA00023242"/>
    </source>
</evidence>
<dbReference type="InterPro" id="IPR001356">
    <property type="entry name" value="HD"/>
</dbReference>
<dbReference type="GO" id="GO:0030154">
    <property type="term" value="P:cell differentiation"/>
    <property type="evidence" value="ECO:0007669"/>
    <property type="project" value="TreeGrafter"/>
</dbReference>
<accession>A0A4P9ZQD8</accession>
<evidence type="ECO:0000256" key="3">
    <source>
        <dbReference type="ARBA" id="ARBA00023155"/>
    </source>
</evidence>
<evidence type="ECO:0000256" key="2">
    <source>
        <dbReference type="ARBA" id="ARBA00023125"/>
    </source>
</evidence>
<keyword evidence="9" id="KW-1185">Reference proteome</keyword>
<dbReference type="CDD" id="cd00086">
    <property type="entry name" value="homeodomain"/>
    <property type="match status" value="1"/>
</dbReference>
<evidence type="ECO:0000313" key="8">
    <source>
        <dbReference type="EMBL" id="RKP34842.1"/>
    </source>
</evidence>
<proteinExistence type="predicted"/>
<feature type="non-terminal residue" evidence="8">
    <location>
        <position position="1"/>
    </location>
</feature>
<feature type="domain" description="Homeobox" evidence="7">
    <location>
        <begin position="6"/>
        <end position="63"/>
    </location>
</feature>
<dbReference type="Pfam" id="PF00046">
    <property type="entry name" value="Homeodomain"/>
    <property type="match status" value="1"/>
</dbReference>
<name>A0A4P9ZQD8_9FUNG</name>
<dbReference type="InterPro" id="IPR009057">
    <property type="entry name" value="Homeodomain-like_sf"/>
</dbReference>
<feature type="non-terminal residue" evidence="8">
    <location>
        <position position="80"/>
    </location>
</feature>
<dbReference type="SMART" id="SM00389">
    <property type="entry name" value="HOX"/>
    <property type="match status" value="1"/>
</dbReference>
<dbReference type="SUPFAM" id="SSF46689">
    <property type="entry name" value="Homeodomain-like"/>
    <property type="match status" value="1"/>
</dbReference>
<dbReference type="STRING" id="215637.A0A4P9ZQD8"/>
<dbReference type="PANTHER" id="PTHR24324:SF5">
    <property type="entry name" value="HEMATOPOIETICALLY-EXPRESSED HOMEOBOX PROTEIN HHEX"/>
    <property type="match status" value="1"/>
</dbReference>
<dbReference type="InterPro" id="IPR051000">
    <property type="entry name" value="Homeobox_DNA-bind_prot"/>
</dbReference>
<dbReference type="GO" id="GO:0000981">
    <property type="term" value="F:DNA-binding transcription factor activity, RNA polymerase II-specific"/>
    <property type="evidence" value="ECO:0007669"/>
    <property type="project" value="InterPro"/>
</dbReference>
<keyword evidence="4 5" id="KW-0539">Nucleus</keyword>
<evidence type="ECO:0000259" key="7">
    <source>
        <dbReference type="PROSITE" id="PS50071"/>
    </source>
</evidence>
<keyword evidence="2 5" id="KW-0238">DNA-binding</keyword>
<dbReference type="InterPro" id="IPR017970">
    <property type="entry name" value="Homeobox_CS"/>
</dbReference>
<gene>
    <name evidence="8" type="ORF">BJ085DRAFT_3346</name>
</gene>
<dbReference type="PANTHER" id="PTHR24324">
    <property type="entry name" value="HOMEOBOX PROTEIN HHEX"/>
    <property type="match status" value="1"/>
</dbReference>